<name>A0A7W0CHX5_9ACTN</name>
<accession>A0A7W0CHX5</accession>
<dbReference type="EMBL" id="JACDUR010000003">
    <property type="protein sequence ID" value="MBA2891516.1"/>
    <property type="molecule type" value="Genomic_DNA"/>
</dbReference>
<protein>
    <submittedName>
        <fullName evidence="1">Uncharacterized protein</fullName>
    </submittedName>
</protein>
<gene>
    <name evidence="1" type="ORF">HNR30_002857</name>
</gene>
<dbReference type="AlphaFoldDB" id="A0A7W0CHX5"/>
<evidence type="ECO:0000313" key="2">
    <source>
        <dbReference type="Proteomes" id="UP000530928"/>
    </source>
</evidence>
<proteinExistence type="predicted"/>
<keyword evidence="2" id="KW-1185">Reference proteome</keyword>
<comment type="caution">
    <text evidence="1">The sequence shown here is derived from an EMBL/GenBank/DDBJ whole genome shotgun (WGS) entry which is preliminary data.</text>
</comment>
<dbReference type="Proteomes" id="UP000530928">
    <property type="component" value="Unassembled WGS sequence"/>
</dbReference>
<sequence>MRRFVGLWAVAGTLAATALVVVLVVVLAGRPAIPDGLRQALSLRVTQLLEHASPSEHHQHGHRFGAGSMLVVCAVEPFGVEPADAADVSQVRWVYAHHLCAVDEFGVRWAEAIRASGPLAVELATSRVVVPESGAGYPDRVRDLIPARYHEAALDTFTDLEVIDEAQRRFDVSRSR</sequence>
<dbReference type="RefSeq" id="WP_181610303.1">
    <property type="nucleotide sequence ID" value="NZ_BAABAM010000002.1"/>
</dbReference>
<reference evidence="1 2" key="1">
    <citation type="submission" date="2020-07" db="EMBL/GenBank/DDBJ databases">
        <title>Genomic Encyclopedia of Type Strains, Phase IV (KMG-IV): sequencing the most valuable type-strain genomes for metagenomic binning, comparative biology and taxonomic classification.</title>
        <authorList>
            <person name="Goeker M."/>
        </authorList>
    </citation>
    <scope>NUCLEOTIDE SEQUENCE [LARGE SCALE GENOMIC DNA]</scope>
    <source>
        <strain evidence="1 2">DSM 45533</strain>
    </source>
</reference>
<organism evidence="1 2">
    <name type="scientific">Nonomuraea soli</name>
    <dbReference type="NCBI Taxonomy" id="1032476"/>
    <lineage>
        <taxon>Bacteria</taxon>
        <taxon>Bacillati</taxon>
        <taxon>Actinomycetota</taxon>
        <taxon>Actinomycetes</taxon>
        <taxon>Streptosporangiales</taxon>
        <taxon>Streptosporangiaceae</taxon>
        <taxon>Nonomuraea</taxon>
    </lineage>
</organism>
<evidence type="ECO:0000313" key="1">
    <source>
        <dbReference type="EMBL" id="MBA2891516.1"/>
    </source>
</evidence>